<dbReference type="AlphaFoldDB" id="M3CW54"/>
<accession>M3CW54</accession>
<dbReference type="RefSeq" id="XP_016756493.1">
    <property type="nucleotide sequence ID" value="XM_016900932.1"/>
</dbReference>
<feature type="compositionally biased region" description="Pro residues" evidence="1">
    <location>
        <begin position="142"/>
        <end position="154"/>
    </location>
</feature>
<dbReference type="GeneID" id="27898069"/>
<feature type="region of interest" description="Disordered" evidence="1">
    <location>
        <begin position="118"/>
        <end position="193"/>
    </location>
</feature>
<protein>
    <submittedName>
        <fullName evidence="2">Uncharacterized protein</fullName>
    </submittedName>
</protein>
<feature type="compositionally biased region" description="Basic and acidic residues" evidence="1">
    <location>
        <begin position="345"/>
        <end position="358"/>
    </location>
</feature>
<sequence length="400" mass="45168">MASSRYSTAPSFTTMHGPQKRTVDCYFNLFERPRPLRCCNPDRPSTGYSEATERNWPTRQSSLPHDVLPYFTRHRPLTPTAFLYTPEHYVQANDERHREMHATCEEEEDIGDEMTAELESTTTTSVPLRKPISQTRLDAPLPSSPPLDSPPTPPNLHSTLTQTSNVSTTTTNNNNIEETTTTTTTASSVPPQCPVHHSPNTCLYCRTNPPITINTTNTPPPYPSITHPTPLCRVQHPSHYHTTADGPVFLNSRRQQQEEQQYPTCLLENYFPTPPSMFPGRGGLTVTSPRTVLRGFYREEVRSRIVKVRERIGFCRFCFCRWGRGMKSGGWGGCFSSSSSSSRSRRMDGDEDNGHETAVRAGRMYGNRGRNRNLTTPTTTPTTMRMGMRRMGSVRTMELD</sequence>
<proteinExistence type="predicted"/>
<feature type="region of interest" description="Disordered" evidence="1">
    <location>
        <begin position="333"/>
        <end position="384"/>
    </location>
</feature>
<organism evidence="2 3">
    <name type="scientific">Sphaerulina musiva (strain SO2202)</name>
    <name type="common">Poplar stem canker fungus</name>
    <name type="synonym">Septoria musiva</name>
    <dbReference type="NCBI Taxonomy" id="692275"/>
    <lineage>
        <taxon>Eukaryota</taxon>
        <taxon>Fungi</taxon>
        <taxon>Dikarya</taxon>
        <taxon>Ascomycota</taxon>
        <taxon>Pezizomycotina</taxon>
        <taxon>Dothideomycetes</taxon>
        <taxon>Dothideomycetidae</taxon>
        <taxon>Mycosphaerellales</taxon>
        <taxon>Mycosphaerellaceae</taxon>
        <taxon>Sphaerulina</taxon>
    </lineage>
</organism>
<feature type="compositionally biased region" description="Polar residues" evidence="1">
    <location>
        <begin position="118"/>
        <end position="136"/>
    </location>
</feature>
<feature type="region of interest" description="Disordered" evidence="1">
    <location>
        <begin position="41"/>
        <end position="60"/>
    </location>
</feature>
<name>M3CW54_SPHMS</name>
<feature type="compositionally biased region" description="Low complexity" evidence="1">
    <location>
        <begin position="155"/>
        <end position="188"/>
    </location>
</feature>
<keyword evidence="3" id="KW-1185">Reference proteome</keyword>
<evidence type="ECO:0000313" key="3">
    <source>
        <dbReference type="Proteomes" id="UP000016931"/>
    </source>
</evidence>
<evidence type="ECO:0000313" key="2">
    <source>
        <dbReference type="EMBL" id="EMF08372.1"/>
    </source>
</evidence>
<reference evidence="2 3" key="1">
    <citation type="journal article" date="2012" name="PLoS Pathog.">
        <title>Diverse lifestyles and strategies of plant pathogenesis encoded in the genomes of eighteen Dothideomycetes fungi.</title>
        <authorList>
            <person name="Ohm R.A."/>
            <person name="Feau N."/>
            <person name="Henrissat B."/>
            <person name="Schoch C.L."/>
            <person name="Horwitz B.A."/>
            <person name="Barry K.W."/>
            <person name="Condon B.J."/>
            <person name="Copeland A.C."/>
            <person name="Dhillon B."/>
            <person name="Glaser F."/>
            <person name="Hesse C.N."/>
            <person name="Kosti I."/>
            <person name="LaButti K."/>
            <person name="Lindquist E.A."/>
            <person name="Lucas S."/>
            <person name="Salamov A.A."/>
            <person name="Bradshaw R.E."/>
            <person name="Ciuffetti L."/>
            <person name="Hamelin R.C."/>
            <person name="Kema G.H.J."/>
            <person name="Lawrence C."/>
            <person name="Scott J.A."/>
            <person name="Spatafora J.W."/>
            <person name="Turgeon B.G."/>
            <person name="de Wit P.J.G.M."/>
            <person name="Zhong S."/>
            <person name="Goodwin S.B."/>
            <person name="Grigoriev I.V."/>
        </authorList>
    </citation>
    <scope>NUCLEOTIDE SEQUENCE [LARGE SCALE GENOMIC DNA]</scope>
    <source>
        <strain evidence="2 3">SO2202</strain>
    </source>
</reference>
<gene>
    <name evidence="2" type="ORF">SEPMUDRAFT_111727</name>
</gene>
<dbReference type="HOGENOM" id="CLU_689209_0_0_1"/>
<feature type="compositionally biased region" description="Low complexity" evidence="1">
    <location>
        <begin position="360"/>
        <end position="384"/>
    </location>
</feature>
<evidence type="ECO:0000256" key="1">
    <source>
        <dbReference type="SAM" id="MobiDB-lite"/>
    </source>
</evidence>
<dbReference type="EMBL" id="KB456271">
    <property type="protein sequence ID" value="EMF08372.1"/>
    <property type="molecule type" value="Genomic_DNA"/>
</dbReference>
<dbReference type="Proteomes" id="UP000016931">
    <property type="component" value="Unassembled WGS sequence"/>
</dbReference>